<evidence type="ECO:0000256" key="4">
    <source>
        <dbReference type="PIRSR" id="PIRSR606118-50"/>
    </source>
</evidence>
<dbReference type="InterPro" id="IPR006118">
    <property type="entry name" value="Recombinase_CS"/>
</dbReference>
<evidence type="ECO:0000256" key="2">
    <source>
        <dbReference type="ARBA" id="ARBA00023125"/>
    </source>
</evidence>
<dbReference type="RefSeq" id="WP_146864136.1">
    <property type="nucleotide sequence ID" value="NZ_BARK01000011.1"/>
</dbReference>
<keyword evidence="1" id="KW-0229">DNA integration</keyword>
<dbReference type="InterPro" id="IPR038109">
    <property type="entry name" value="DNA_bind_recomb_sf"/>
</dbReference>
<dbReference type="AlphaFoldDB" id="A0A511BAQ0"/>
<dbReference type="Pfam" id="PF07508">
    <property type="entry name" value="Recombinase"/>
    <property type="match status" value="1"/>
</dbReference>
<dbReference type="SMART" id="SM00857">
    <property type="entry name" value="Resolvase"/>
    <property type="match status" value="1"/>
</dbReference>
<evidence type="ECO:0000256" key="6">
    <source>
        <dbReference type="SAM" id="MobiDB-lite"/>
    </source>
</evidence>
<dbReference type="PROSITE" id="PS51736">
    <property type="entry name" value="RECOMBINASES_3"/>
    <property type="match status" value="1"/>
</dbReference>
<organism evidence="8 9">
    <name type="scientific">Gluconobacter kanchanaburiensis NBRC 103587</name>
    <dbReference type="NCBI Taxonomy" id="1307948"/>
    <lineage>
        <taxon>Bacteria</taxon>
        <taxon>Pseudomonadati</taxon>
        <taxon>Pseudomonadota</taxon>
        <taxon>Alphaproteobacteria</taxon>
        <taxon>Acetobacterales</taxon>
        <taxon>Acetobacteraceae</taxon>
        <taxon>Gluconobacter</taxon>
    </lineage>
</organism>
<dbReference type="Gene3D" id="3.90.1750.20">
    <property type="entry name" value="Putative Large Serine Recombinase, Chain B, Domain 2"/>
    <property type="match status" value="1"/>
</dbReference>
<dbReference type="Gene3D" id="6.10.250.10">
    <property type="match status" value="1"/>
</dbReference>
<evidence type="ECO:0000256" key="1">
    <source>
        <dbReference type="ARBA" id="ARBA00022908"/>
    </source>
</evidence>
<dbReference type="Pfam" id="PF00239">
    <property type="entry name" value="Resolvase"/>
    <property type="match status" value="1"/>
</dbReference>
<dbReference type="PANTHER" id="PTHR30461">
    <property type="entry name" value="DNA-INVERTASE FROM LAMBDOID PROPHAGE"/>
    <property type="match status" value="1"/>
</dbReference>
<dbReference type="EMBL" id="BJVA01000035">
    <property type="protein sequence ID" value="GEK97489.1"/>
    <property type="molecule type" value="Genomic_DNA"/>
</dbReference>
<gene>
    <name evidence="8" type="ORF">GKA01_26860</name>
</gene>
<dbReference type="PANTHER" id="PTHR30461:SF2">
    <property type="entry name" value="SERINE RECOMBINASE PINE-RELATED"/>
    <property type="match status" value="1"/>
</dbReference>
<feature type="active site" description="O-(5'-phospho-DNA)-serine intermediate" evidence="4 5">
    <location>
        <position position="11"/>
    </location>
</feature>
<reference evidence="8 9" key="1">
    <citation type="submission" date="2019-07" db="EMBL/GenBank/DDBJ databases">
        <title>Whole genome shotgun sequence of Gluconobacter kanchanaburiensis NBRC 103587.</title>
        <authorList>
            <person name="Hosoyama A."/>
            <person name="Uohara A."/>
            <person name="Ohji S."/>
            <person name="Ichikawa N."/>
        </authorList>
    </citation>
    <scope>NUCLEOTIDE SEQUENCE [LARGE SCALE GENOMIC DNA]</scope>
    <source>
        <strain evidence="8 9">NBRC 103587</strain>
    </source>
</reference>
<evidence type="ECO:0000313" key="9">
    <source>
        <dbReference type="Proteomes" id="UP000321079"/>
    </source>
</evidence>
<keyword evidence="3" id="KW-0233">DNA recombination</keyword>
<evidence type="ECO:0000259" key="7">
    <source>
        <dbReference type="PROSITE" id="PS51736"/>
    </source>
</evidence>
<dbReference type="SUPFAM" id="SSF53041">
    <property type="entry name" value="Resolvase-like"/>
    <property type="match status" value="1"/>
</dbReference>
<proteinExistence type="predicted"/>
<evidence type="ECO:0000313" key="8">
    <source>
        <dbReference type="EMBL" id="GEK97489.1"/>
    </source>
</evidence>
<dbReference type="GO" id="GO:0015074">
    <property type="term" value="P:DNA integration"/>
    <property type="evidence" value="ECO:0007669"/>
    <property type="project" value="UniProtKB-KW"/>
</dbReference>
<dbReference type="InterPro" id="IPR050639">
    <property type="entry name" value="SSR_resolvase"/>
</dbReference>
<keyword evidence="2" id="KW-0238">DNA-binding</keyword>
<dbReference type="OrthoDB" id="2290206at2"/>
<comment type="caution">
    <text evidence="8">The sequence shown here is derived from an EMBL/GenBank/DDBJ whole genome shotgun (WGS) entry which is preliminary data.</text>
</comment>
<sequence length="222" mass="24176">MTKAIAYIRVSTEQQGKSGLGLEAQRQAIMRFAEIEGFDVVEWAEEVETGKGVDALAKRPVLAQALNKARNADCPVIVAKLDRLSRDVAFIAGLMSERVPFIVAELGKSVDPFLMHIYAAVAEQERRTISERTKQALQAAKARGRKLGGYRGGPVPDQRKAAQAASDKAREHAEKVRPIIEGLKAQGMSIRQIAAELERQGVKTSRGKAQWGATSVARICKA</sequence>
<dbReference type="InterPro" id="IPR036162">
    <property type="entry name" value="Resolvase-like_N_sf"/>
</dbReference>
<feature type="region of interest" description="Disordered" evidence="6">
    <location>
        <begin position="146"/>
        <end position="173"/>
    </location>
</feature>
<dbReference type="PROSITE" id="PS00397">
    <property type="entry name" value="RECOMBINASES_1"/>
    <property type="match status" value="1"/>
</dbReference>
<dbReference type="Gene3D" id="3.40.50.1390">
    <property type="entry name" value="Resolvase, N-terminal catalytic domain"/>
    <property type="match status" value="1"/>
</dbReference>
<evidence type="ECO:0000256" key="3">
    <source>
        <dbReference type="ARBA" id="ARBA00023172"/>
    </source>
</evidence>
<feature type="domain" description="Resolvase/invertase-type recombinase catalytic" evidence="7">
    <location>
        <begin position="3"/>
        <end position="144"/>
    </location>
</feature>
<dbReference type="CDD" id="cd00338">
    <property type="entry name" value="Ser_Recombinase"/>
    <property type="match status" value="1"/>
</dbReference>
<keyword evidence="9" id="KW-1185">Reference proteome</keyword>
<evidence type="ECO:0000256" key="5">
    <source>
        <dbReference type="PROSITE-ProRule" id="PRU10137"/>
    </source>
</evidence>
<dbReference type="GO" id="GO:0003677">
    <property type="term" value="F:DNA binding"/>
    <property type="evidence" value="ECO:0007669"/>
    <property type="project" value="UniProtKB-KW"/>
</dbReference>
<name>A0A511BAQ0_9PROT</name>
<protein>
    <submittedName>
        <fullName evidence="8">Resolvase</fullName>
    </submittedName>
</protein>
<dbReference type="GO" id="GO:0000150">
    <property type="term" value="F:DNA strand exchange activity"/>
    <property type="evidence" value="ECO:0007669"/>
    <property type="project" value="InterPro"/>
</dbReference>
<dbReference type="InterPro" id="IPR006119">
    <property type="entry name" value="Resolv_N"/>
</dbReference>
<accession>A0A511BAQ0</accession>
<dbReference type="InterPro" id="IPR011109">
    <property type="entry name" value="DNA_bind_recombinase_dom"/>
</dbReference>
<dbReference type="Proteomes" id="UP000321079">
    <property type="component" value="Unassembled WGS sequence"/>
</dbReference>